<accession>A0A7R8YS60</accession>
<dbReference type="GO" id="GO:0008061">
    <property type="term" value="F:chitin binding"/>
    <property type="evidence" value="ECO:0007669"/>
    <property type="project" value="InterPro"/>
</dbReference>
<keyword evidence="2" id="KW-0732">Signal</keyword>
<evidence type="ECO:0000256" key="2">
    <source>
        <dbReference type="SAM" id="SignalP"/>
    </source>
</evidence>
<gene>
    <name evidence="3" type="ORF">HERILL_LOCUS5283</name>
</gene>
<dbReference type="Proteomes" id="UP000594454">
    <property type="component" value="Chromosome 2"/>
</dbReference>
<dbReference type="OrthoDB" id="8179045at2759"/>
<dbReference type="SUPFAM" id="SSF57625">
    <property type="entry name" value="Invertebrate chitin-binding proteins"/>
    <property type="match status" value="1"/>
</dbReference>
<evidence type="ECO:0008006" key="5">
    <source>
        <dbReference type="Google" id="ProtNLM"/>
    </source>
</evidence>
<dbReference type="EMBL" id="LR899010">
    <property type="protein sequence ID" value="CAD7082230.1"/>
    <property type="molecule type" value="Genomic_DNA"/>
</dbReference>
<feature type="signal peptide" evidence="2">
    <location>
        <begin position="1"/>
        <end position="17"/>
    </location>
</feature>
<feature type="chain" id="PRO_5030757898" description="Chitin-binding type-2 domain-containing protein" evidence="2">
    <location>
        <begin position="18"/>
        <end position="255"/>
    </location>
</feature>
<protein>
    <recommendedName>
        <fullName evidence="5">Chitin-binding type-2 domain-containing protein</fullName>
    </recommendedName>
</protein>
<keyword evidence="4" id="KW-1185">Reference proteome</keyword>
<sequence length="255" mass="26477">MKLILVILCCTLGTGYAQGVPCDLTTPGAYSGVICVSKTQFVFPDTAGSTTDPSSTTPQTLDATTDATTTPEPLECPEGLVCADVPEICTSAQEPLCKNTVAGQGGSCNECLDDNASKVCISETEYSVCNRGSVIAILKYTCPTDKRFCKTVEGVADCQTDSADLDCAGATNSTTGGEGGNNGGTGGTPGETTCTSNGLFPDTTDPNCTKYYKCTEVEPGKYNTIHLQCLNAGFGFNPTTKLCERDYVCTNTAQG</sequence>
<dbReference type="AlphaFoldDB" id="A0A7R8YS60"/>
<feature type="region of interest" description="Disordered" evidence="1">
    <location>
        <begin position="47"/>
        <end position="69"/>
    </location>
</feature>
<evidence type="ECO:0000256" key="1">
    <source>
        <dbReference type="SAM" id="MobiDB-lite"/>
    </source>
</evidence>
<evidence type="ECO:0000313" key="4">
    <source>
        <dbReference type="Proteomes" id="UP000594454"/>
    </source>
</evidence>
<dbReference type="InParanoid" id="A0A7R8YS60"/>
<evidence type="ECO:0000313" key="3">
    <source>
        <dbReference type="EMBL" id="CAD7082230.1"/>
    </source>
</evidence>
<reference evidence="3 4" key="1">
    <citation type="submission" date="2020-11" db="EMBL/GenBank/DDBJ databases">
        <authorList>
            <person name="Wallbank WR R."/>
            <person name="Pardo Diaz C."/>
            <person name="Kozak K."/>
            <person name="Martin S."/>
            <person name="Jiggins C."/>
            <person name="Moest M."/>
            <person name="Warren A I."/>
            <person name="Generalovic N T."/>
            <person name="Byers J.R.P. K."/>
            <person name="Montejo-Kovacevich G."/>
            <person name="Yen C E."/>
        </authorList>
    </citation>
    <scope>NUCLEOTIDE SEQUENCE [LARGE SCALE GENOMIC DNA]</scope>
</reference>
<organism evidence="3 4">
    <name type="scientific">Hermetia illucens</name>
    <name type="common">Black soldier fly</name>
    <dbReference type="NCBI Taxonomy" id="343691"/>
    <lineage>
        <taxon>Eukaryota</taxon>
        <taxon>Metazoa</taxon>
        <taxon>Ecdysozoa</taxon>
        <taxon>Arthropoda</taxon>
        <taxon>Hexapoda</taxon>
        <taxon>Insecta</taxon>
        <taxon>Pterygota</taxon>
        <taxon>Neoptera</taxon>
        <taxon>Endopterygota</taxon>
        <taxon>Diptera</taxon>
        <taxon>Brachycera</taxon>
        <taxon>Stratiomyomorpha</taxon>
        <taxon>Stratiomyidae</taxon>
        <taxon>Hermetiinae</taxon>
        <taxon>Hermetia</taxon>
    </lineage>
</organism>
<dbReference type="Gene3D" id="2.170.140.10">
    <property type="entry name" value="Chitin binding domain"/>
    <property type="match status" value="1"/>
</dbReference>
<proteinExistence type="predicted"/>
<name>A0A7R8YS60_HERIL</name>
<dbReference type="InterPro" id="IPR036508">
    <property type="entry name" value="Chitin-bd_dom_sf"/>
</dbReference>